<feature type="domain" description="Ig-like" evidence="7">
    <location>
        <begin position="529"/>
        <end position="629"/>
    </location>
</feature>
<evidence type="ECO:0000256" key="2">
    <source>
        <dbReference type="ARBA" id="ARBA00023136"/>
    </source>
</evidence>
<organism evidence="8 9">
    <name type="scientific">Fasciola hepatica</name>
    <name type="common">Liver fluke</name>
    <dbReference type="NCBI Taxonomy" id="6192"/>
    <lineage>
        <taxon>Eukaryota</taxon>
        <taxon>Metazoa</taxon>
        <taxon>Spiralia</taxon>
        <taxon>Lophotrochozoa</taxon>
        <taxon>Platyhelminthes</taxon>
        <taxon>Trematoda</taxon>
        <taxon>Digenea</taxon>
        <taxon>Plagiorchiida</taxon>
        <taxon>Echinostomata</taxon>
        <taxon>Echinostomatoidea</taxon>
        <taxon>Fasciolidae</taxon>
        <taxon>Fasciola</taxon>
    </lineage>
</organism>
<feature type="domain" description="Ig-like" evidence="7">
    <location>
        <begin position="189"/>
        <end position="313"/>
    </location>
</feature>
<proteinExistence type="predicted"/>
<dbReference type="InterPro" id="IPR003599">
    <property type="entry name" value="Ig_sub"/>
</dbReference>
<evidence type="ECO:0000313" key="8">
    <source>
        <dbReference type="EMBL" id="THD28247.1"/>
    </source>
</evidence>
<keyword evidence="2 6" id="KW-0472">Membrane</keyword>
<feature type="domain" description="Ig-like" evidence="7">
    <location>
        <begin position="667"/>
        <end position="811"/>
    </location>
</feature>
<evidence type="ECO:0000256" key="1">
    <source>
        <dbReference type="ARBA" id="ARBA00004479"/>
    </source>
</evidence>
<dbReference type="PROSITE" id="PS50835">
    <property type="entry name" value="IG_LIKE"/>
    <property type="match status" value="6"/>
</dbReference>
<dbReference type="EMBL" id="JXXN02000200">
    <property type="protein sequence ID" value="THD28247.1"/>
    <property type="molecule type" value="Genomic_DNA"/>
</dbReference>
<dbReference type="SMART" id="SM00408">
    <property type="entry name" value="IGc2"/>
    <property type="match status" value="3"/>
</dbReference>
<evidence type="ECO:0000256" key="6">
    <source>
        <dbReference type="SAM" id="Phobius"/>
    </source>
</evidence>
<dbReference type="GO" id="GO:0005911">
    <property type="term" value="C:cell-cell junction"/>
    <property type="evidence" value="ECO:0007669"/>
    <property type="project" value="TreeGrafter"/>
</dbReference>
<dbReference type="InterPro" id="IPR036179">
    <property type="entry name" value="Ig-like_dom_sf"/>
</dbReference>
<dbReference type="InterPro" id="IPR003961">
    <property type="entry name" value="FN3_dom"/>
</dbReference>
<keyword evidence="9" id="KW-1185">Reference proteome</keyword>
<dbReference type="PANTHER" id="PTHR11640:SF158">
    <property type="entry name" value="V-SET AND IMMUNOGLOBULIN DOMAIN-CONTAINING PROTEIN 10-LIKE 2"/>
    <property type="match status" value="1"/>
</dbReference>
<evidence type="ECO:0000313" key="9">
    <source>
        <dbReference type="Proteomes" id="UP000230066"/>
    </source>
</evidence>
<comment type="subcellular location">
    <subcellularLocation>
        <location evidence="1">Membrane</location>
        <topology evidence="1">Single-pass type I membrane protein</topology>
    </subcellularLocation>
</comment>
<dbReference type="SMART" id="SM00409">
    <property type="entry name" value="IG"/>
    <property type="match status" value="5"/>
</dbReference>
<dbReference type="Gene3D" id="2.60.40.10">
    <property type="entry name" value="Immunoglobulins"/>
    <property type="match status" value="5"/>
</dbReference>
<reference evidence="8" key="1">
    <citation type="submission" date="2019-03" db="EMBL/GenBank/DDBJ databases">
        <title>Improved annotation for the trematode Fasciola hepatica.</title>
        <authorList>
            <person name="Choi Y.-J."/>
            <person name="Martin J."/>
            <person name="Mitreva M."/>
        </authorList>
    </citation>
    <scope>NUCLEOTIDE SEQUENCE [LARGE SCALE GENOMIC DNA]</scope>
</reference>
<dbReference type="InterPro" id="IPR003598">
    <property type="entry name" value="Ig_sub2"/>
</dbReference>
<evidence type="ECO:0000256" key="4">
    <source>
        <dbReference type="ARBA" id="ARBA00023180"/>
    </source>
</evidence>
<keyword evidence="6" id="KW-1133">Transmembrane helix</keyword>
<dbReference type="SMART" id="SM00060">
    <property type="entry name" value="FN3"/>
    <property type="match status" value="1"/>
</dbReference>
<comment type="caution">
    <text evidence="8">The sequence shown here is derived from an EMBL/GenBank/DDBJ whole genome shotgun (WGS) entry which is preliminary data.</text>
</comment>
<dbReference type="InterPro" id="IPR013783">
    <property type="entry name" value="Ig-like_fold"/>
</dbReference>
<keyword evidence="4" id="KW-0325">Glycoprotein</keyword>
<sequence length="1355" mass="153613">MEQTVTWTVFMRLATYYFTIVIVCCWAEHEVSRLPFHHRPELTLTVEPQELTSGSNQSVILRCLLSQIPTPEDSVYVIWRFRHSRQSPPPNNWAFMNQEDDIARCPEPPGSCELVNQYGKLKKGLAELNVASGASASDRDRIAQRQLHTLRIRQITWRYDGTFQCYVLLNLDALEARTSLRVLSAPKNPTIIYMIRETVERNIRTTVQNNDLDKIPHNKWQLTAGRFYHFVCLVAEANPQSHVTWIVRRRDGTFRALRMNYSAESSFTNWWPFDTYLDLKRSDDLNYLDDGGSIECHAENVVGKAISARATLDLNYPPVIQGFPNSVVRVLENRNLSLNCVVLAKPPARVEWVDNAEQILSNSSYLILQHVTRMSPSEFTCIARNQIGKTKRGFKLDLLYPPIVQVRPNITANAGERLEVACRVDANPPAQTVYWSFTPDRKRESTSSHYREFSPGKKLGNQLLLAGVRRDHEGLYTCHALTEADLSKLLISDKFEQVSIAETDYHWWKSKAIASASVRLVVNYAPGQPTVTILSRRPVLEGSLVRIQCSANNQEPGFPSPHFHWIRRSLSELITNTQLVIQSPAIQLEPQNQGSTLRINESTVTDSGMYTCYARNFAGISTPSTVVLSVLGKPRVMEGPPATLTFFANPLFVAGPKDVPSYEHYKPEFSSETEFNQRQITNKQSFPSIILNCSFVTTTQTTVQWLFQPRADGSQPWSVIEPEKAGNSSSIVPDYQLETQATLLSEVNLWHIRSVLTIPQTPSWPLWEMNRVNKCTVEHAANLLQRERMEATYRCEATNAYGRTERTSNVSVVYSPLPLGCQDQFIGVPAQEIDQPVGPIFCQFSSRPPIEKVIWWQYRRNRLEKIYQSDKLIHPIELQDNAEFLIISGSPALLPDILSKNHSPSRLHILESMKNAWNSEHTFFTALWIKHFSPSNATLYQCEVTSAVGNRSVSRSITAPSQPHKVVNLQVHEITWTTVHLSWTPGFHGLQIPVTSPFLRVHNLTGVSMDLTRHSLETLYNRQLREILEAQHFLILLDDHGYRAQTGAVTGQAKLSASWSELSLPQDELINRTNQIRLRIGSSDHVNLTGLLPSHMYTVSVRGENFLGEGSVSTPIRFTTPDIVVHNPERIIVDRTSSTIRLSADNPAMCARIESVIPSSGIWLPVKFSNSEYVVQTADGQYTTSYPNGLRRDATYCLRLMWNSELEIPIKQESSYRIKYCHIGNPSQCSVFVYPSKDLPTMVLFAVGGACILAVFILLALLTRFTWSHLKRRETKPNCLITDQQLRSPNDQINGAWMSPSSEMENHAEDTELLEQIAPFLKEIHPTLSSGDRTCFTGKRVYHHCYPVEAGILFD</sequence>
<feature type="transmembrane region" description="Helical" evidence="6">
    <location>
        <begin position="1242"/>
        <end position="1263"/>
    </location>
</feature>
<name>A0A4E0RZN2_FASHE</name>
<evidence type="ECO:0000259" key="7">
    <source>
        <dbReference type="PROSITE" id="PS50835"/>
    </source>
</evidence>
<dbReference type="InterPro" id="IPR007110">
    <property type="entry name" value="Ig-like_dom"/>
</dbReference>
<evidence type="ECO:0000256" key="5">
    <source>
        <dbReference type="ARBA" id="ARBA00023319"/>
    </source>
</evidence>
<dbReference type="SUPFAM" id="SSF48726">
    <property type="entry name" value="Immunoglobulin"/>
    <property type="match status" value="4"/>
</dbReference>
<feature type="domain" description="Ig-like" evidence="7">
    <location>
        <begin position="401"/>
        <end position="492"/>
    </location>
</feature>
<dbReference type="InterPro" id="IPR051275">
    <property type="entry name" value="Cell_adhesion_signaling"/>
</dbReference>
<keyword evidence="3" id="KW-1015">Disulfide bond</keyword>
<dbReference type="Pfam" id="PF13927">
    <property type="entry name" value="Ig_3"/>
    <property type="match status" value="3"/>
</dbReference>
<feature type="domain" description="Ig-like" evidence="7">
    <location>
        <begin position="318"/>
        <end position="397"/>
    </location>
</feature>
<dbReference type="CDD" id="cd00063">
    <property type="entry name" value="FN3"/>
    <property type="match status" value="1"/>
</dbReference>
<dbReference type="Proteomes" id="UP000230066">
    <property type="component" value="Unassembled WGS sequence"/>
</dbReference>
<dbReference type="GO" id="GO:0098609">
    <property type="term" value="P:cell-cell adhesion"/>
    <property type="evidence" value="ECO:0007669"/>
    <property type="project" value="TreeGrafter"/>
</dbReference>
<feature type="domain" description="Ig-like" evidence="7">
    <location>
        <begin position="40"/>
        <end position="181"/>
    </location>
</feature>
<dbReference type="InterPro" id="IPR036116">
    <property type="entry name" value="FN3_sf"/>
</dbReference>
<gene>
    <name evidence="8" type="ORF">D915_000877</name>
</gene>
<dbReference type="SUPFAM" id="SSF49265">
    <property type="entry name" value="Fibronectin type III"/>
    <property type="match status" value="1"/>
</dbReference>
<protein>
    <recommendedName>
        <fullName evidence="7">Ig-like domain-containing protein</fullName>
    </recommendedName>
</protein>
<evidence type="ECO:0000256" key="3">
    <source>
        <dbReference type="ARBA" id="ARBA00023157"/>
    </source>
</evidence>
<dbReference type="PANTHER" id="PTHR11640">
    <property type="entry name" value="NEPHRIN"/>
    <property type="match status" value="1"/>
</dbReference>
<dbReference type="GO" id="GO:0005886">
    <property type="term" value="C:plasma membrane"/>
    <property type="evidence" value="ECO:0007669"/>
    <property type="project" value="TreeGrafter"/>
</dbReference>
<accession>A0A4E0RZN2</accession>
<keyword evidence="5" id="KW-0393">Immunoglobulin domain</keyword>
<keyword evidence="6" id="KW-0812">Transmembrane</keyword>
<dbReference type="GO" id="GO:0050839">
    <property type="term" value="F:cell adhesion molecule binding"/>
    <property type="evidence" value="ECO:0007669"/>
    <property type="project" value="TreeGrafter"/>
</dbReference>